<keyword evidence="1" id="KW-0175">Coiled coil</keyword>
<gene>
    <name evidence="2" type="ORF">SAMN04487772_12112</name>
</gene>
<keyword evidence="3" id="KW-1185">Reference proteome</keyword>
<dbReference type="STRING" id="29364.SAMN04487772_12112"/>
<dbReference type="EMBL" id="FOHN01000021">
    <property type="protein sequence ID" value="SET44344.1"/>
    <property type="molecule type" value="Genomic_DNA"/>
</dbReference>
<evidence type="ECO:0008006" key="4">
    <source>
        <dbReference type="Google" id="ProtNLM"/>
    </source>
</evidence>
<proteinExistence type="predicted"/>
<evidence type="ECO:0000313" key="3">
    <source>
        <dbReference type="Proteomes" id="UP000199800"/>
    </source>
</evidence>
<dbReference type="RefSeq" id="WP_092478498.1">
    <property type="nucleotide sequence ID" value="NZ_FOHN01000021.1"/>
</dbReference>
<sequence>MTKKDVLELKRRFKKNECTFTRLSGCYVNGEKEIVLNIGETFLNLEEEEFYKYLEIAKKTLSGTVGNNLLELNFPLTEEAPGGKQQFLMGLRESALKNDALLESFYHHVIDTYDYAGNYLILIFHDAYDVMAKTSDNNKLEESEEVYEYLLCAICPVTLSKPGLGYLEAENRIGPRIRDWVVGIPENGFVFPSFSDRSSDIHSIIYYTKNAKEPHPEFMEFGLGCDPKPTATEQKETFKSIITHAIAPIEQEEGHYFMEIQESLNSLVEEQEAFENNQNEPLLLTNNNIQEVLAESGIPEEITSEIKRSYTEEFGDTPPAVEHLLDTKALAANVHRKREKELTAQVQVLQQKLEETQQDMEQNTAALEELSEDYTIILNVSPQKAGQISSQIINGKRCLVIPMEENEHATVNGVDTPL</sequence>
<dbReference type="Pfam" id="PF14199">
    <property type="entry name" value="DUF4317"/>
    <property type="match status" value="1"/>
</dbReference>
<evidence type="ECO:0000256" key="1">
    <source>
        <dbReference type="SAM" id="Coils"/>
    </source>
</evidence>
<protein>
    <recommendedName>
        <fullName evidence="4">DUF4317 domain-containing protein</fullName>
    </recommendedName>
</protein>
<evidence type="ECO:0000313" key="2">
    <source>
        <dbReference type="EMBL" id="SET44344.1"/>
    </source>
</evidence>
<dbReference type="AlphaFoldDB" id="A0A1I0EIQ7"/>
<dbReference type="Proteomes" id="UP000199800">
    <property type="component" value="Unassembled WGS sequence"/>
</dbReference>
<dbReference type="OrthoDB" id="1642058at2"/>
<organism evidence="2 3">
    <name type="scientific">[Clostridium] polysaccharolyticum</name>
    <dbReference type="NCBI Taxonomy" id="29364"/>
    <lineage>
        <taxon>Bacteria</taxon>
        <taxon>Bacillati</taxon>
        <taxon>Bacillota</taxon>
        <taxon>Clostridia</taxon>
        <taxon>Lachnospirales</taxon>
        <taxon>Lachnospiraceae</taxon>
    </lineage>
</organism>
<reference evidence="2 3" key="1">
    <citation type="submission" date="2016-10" db="EMBL/GenBank/DDBJ databases">
        <authorList>
            <person name="de Groot N.N."/>
        </authorList>
    </citation>
    <scope>NUCLEOTIDE SEQUENCE [LARGE SCALE GENOMIC DNA]</scope>
    <source>
        <strain evidence="2 3">DSM 1801</strain>
    </source>
</reference>
<feature type="coiled-coil region" evidence="1">
    <location>
        <begin position="332"/>
        <end position="373"/>
    </location>
</feature>
<name>A0A1I0EIQ7_9FIRM</name>
<accession>A0A1I0EIQ7</accession>
<dbReference type="InterPro" id="IPR025466">
    <property type="entry name" value="DUF4317"/>
</dbReference>